<dbReference type="EMBL" id="VSSQ01120452">
    <property type="protein sequence ID" value="MPN53377.1"/>
    <property type="molecule type" value="Genomic_DNA"/>
</dbReference>
<protein>
    <submittedName>
        <fullName evidence="1">Uncharacterized protein</fullName>
    </submittedName>
</protein>
<comment type="caution">
    <text evidence="1">The sequence shown here is derived from an EMBL/GenBank/DDBJ whole genome shotgun (WGS) entry which is preliminary data.</text>
</comment>
<organism evidence="1">
    <name type="scientific">bioreactor metagenome</name>
    <dbReference type="NCBI Taxonomy" id="1076179"/>
    <lineage>
        <taxon>unclassified sequences</taxon>
        <taxon>metagenomes</taxon>
        <taxon>ecological metagenomes</taxon>
    </lineage>
</organism>
<reference evidence="1" key="1">
    <citation type="submission" date="2019-08" db="EMBL/GenBank/DDBJ databases">
        <authorList>
            <person name="Kucharzyk K."/>
            <person name="Murdoch R.W."/>
            <person name="Higgins S."/>
            <person name="Loffler F."/>
        </authorList>
    </citation>
    <scope>NUCLEOTIDE SEQUENCE</scope>
</reference>
<proteinExistence type="predicted"/>
<sequence>MVLMRGMDLPLRAIREQIAAAIDIIVQQSRMRDGTRKIESVSEVCGMEGDTILMQEIFNYKTLGQLDSNGKFKGMFQSTGIKPLCLDKIRENGVAVNDEWFQ</sequence>
<evidence type="ECO:0000313" key="1">
    <source>
        <dbReference type="EMBL" id="MPN53377.1"/>
    </source>
</evidence>
<dbReference type="InterPro" id="IPR027417">
    <property type="entry name" value="P-loop_NTPase"/>
</dbReference>
<dbReference type="Gene3D" id="3.40.50.300">
    <property type="entry name" value="P-loop containing nucleotide triphosphate hydrolases"/>
    <property type="match status" value="1"/>
</dbReference>
<dbReference type="AlphaFoldDB" id="A0A645IQ72"/>
<accession>A0A645IQ72</accession>
<gene>
    <name evidence="1" type="ORF">SDC9_201041</name>
</gene>
<name>A0A645IQ72_9ZZZZ</name>